<evidence type="ECO:0000313" key="3">
    <source>
        <dbReference type="EMBL" id="KXS17645.1"/>
    </source>
</evidence>
<feature type="region of interest" description="Disordered" evidence="1">
    <location>
        <begin position="644"/>
        <end position="668"/>
    </location>
</feature>
<evidence type="ECO:0000313" key="4">
    <source>
        <dbReference type="Proteomes" id="UP000070544"/>
    </source>
</evidence>
<gene>
    <name evidence="3" type="ORF">M427DRAFT_255742</name>
</gene>
<keyword evidence="2" id="KW-1133">Transmembrane helix</keyword>
<feature type="transmembrane region" description="Helical" evidence="2">
    <location>
        <begin position="553"/>
        <end position="575"/>
    </location>
</feature>
<keyword evidence="4" id="KW-1185">Reference proteome</keyword>
<evidence type="ECO:0000256" key="2">
    <source>
        <dbReference type="SAM" id="Phobius"/>
    </source>
</evidence>
<name>A0A139AMH3_GONPJ</name>
<protein>
    <submittedName>
        <fullName evidence="3">Uncharacterized protein</fullName>
    </submittedName>
</protein>
<keyword evidence="2" id="KW-0472">Membrane</keyword>
<proteinExistence type="predicted"/>
<dbReference type="EMBL" id="KQ965746">
    <property type="protein sequence ID" value="KXS17645.1"/>
    <property type="molecule type" value="Genomic_DNA"/>
</dbReference>
<reference evidence="3 4" key="1">
    <citation type="journal article" date="2015" name="Genome Biol. Evol.">
        <title>Phylogenomic analyses indicate that early fungi evolved digesting cell walls of algal ancestors of land plants.</title>
        <authorList>
            <person name="Chang Y."/>
            <person name="Wang S."/>
            <person name="Sekimoto S."/>
            <person name="Aerts A.L."/>
            <person name="Choi C."/>
            <person name="Clum A."/>
            <person name="LaButti K.M."/>
            <person name="Lindquist E.A."/>
            <person name="Yee Ngan C."/>
            <person name="Ohm R.A."/>
            <person name="Salamov A.A."/>
            <person name="Grigoriev I.V."/>
            <person name="Spatafora J.W."/>
            <person name="Berbee M.L."/>
        </authorList>
    </citation>
    <scope>NUCLEOTIDE SEQUENCE [LARGE SCALE GENOMIC DNA]</scope>
    <source>
        <strain evidence="3 4">JEL478</strain>
    </source>
</reference>
<sequence length="668" mass="70571">MGGPHMRSARTGSRRLGQRWRLSATLLSLLVYFATRVIAQTFSSTLGADVIPGGRPTVAGVAPDFSQAETAGCTVLSHITQTSSIHSQARADLAGMKLAMDDIEFLVDADLVKERHYAIVLGTTANSACVSTTVFVDTDTCGQYYILRGSWSSLSGCGWAVDVNQVATSILYLYWEDAGNPGGVVGTPISMKLSNDNTVSYTPNSFNITALSLSMVQQVNSSGFVENRARMSFTYELVEHYPLNYSFTGMVQPDGWTEQAVQASIREVDCGLFDPTISTLCTVRRTVSTLVPKGVCNLGGTFELDFTSQIMDDATGFTAADYNGHSIRVSVPIAPAIDICSRSLSLFSTNASVGAHFIPAKTQYNFHDVTSYGATLPGIAATTAAAAPSLWQLTVVSVPDMNRWDLVQSGVRSSFGRLANVATDDPVVSQNSTLMTVLFQSFGGTTRADGMVLASDGGSTLTFNVLATFRATTGTITLAQGGTVTMTSAISNGKMVTVVMTTPAQILITNEIGPMIGQIQVAVPASLNPGLLDAAATVSSGVGSPLTNSRLPVWAIALIAVGGVAVLVGVSLVVFRQRIRRLTQFSYKSTGPLGSATRAGSFNAWRLRRGGSQMEENELSSGKRDAVGGFVKISDDKMVTFGSWRGSKKGGGTPKAAPSVLNSSFGKR</sequence>
<dbReference type="AlphaFoldDB" id="A0A139AMH3"/>
<dbReference type="Proteomes" id="UP000070544">
    <property type="component" value="Unassembled WGS sequence"/>
</dbReference>
<organism evidence="3 4">
    <name type="scientific">Gonapodya prolifera (strain JEL478)</name>
    <name type="common">Monoblepharis prolifera</name>
    <dbReference type="NCBI Taxonomy" id="1344416"/>
    <lineage>
        <taxon>Eukaryota</taxon>
        <taxon>Fungi</taxon>
        <taxon>Fungi incertae sedis</taxon>
        <taxon>Chytridiomycota</taxon>
        <taxon>Chytridiomycota incertae sedis</taxon>
        <taxon>Monoblepharidomycetes</taxon>
        <taxon>Monoblepharidales</taxon>
        <taxon>Gonapodyaceae</taxon>
        <taxon>Gonapodya</taxon>
    </lineage>
</organism>
<evidence type="ECO:0000256" key="1">
    <source>
        <dbReference type="SAM" id="MobiDB-lite"/>
    </source>
</evidence>
<keyword evidence="2" id="KW-0812">Transmembrane</keyword>
<accession>A0A139AMH3</accession>